<organism evidence="1 2">
    <name type="scientific">Coniosporium uncinatum</name>
    <dbReference type="NCBI Taxonomy" id="93489"/>
    <lineage>
        <taxon>Eukaryota</taxon>
        <taxon>Fungi</taxon>
        <taxon>Dikarya</taxon>
        <taxon>Ascomycota</taxon>
        <taxon>Pezizomycotina</taxon>
        <taxon>Dothideomycetes</taxon>
        <taxon>Dothideomycetes incertae sedis</taxon>
        <taxon>Coniosporium</taxon>
    </lineage>
</organism>
<gene>
    <name evidence="1" type="ORF">LTS18_009699</name>
</gene>
<sequence length="304" mass="28405">AGGQAGNGGGGIIAQGAPAPGIMSTVTINDGNPQDAGNPGATPLPNSVAPQAGGGIAGGGAPAQPMSTVTILDTPGAMPGALGQPPPPPPGVSAQSAQAGGIVAQGQPPAQVQSTVTINDGADPGSANPTPSAGQNPAPPPPAASPQGASPGAAANACGCSCVCPAGSWPMQAPNMPAPAGGGPMAVGSMQSAPMSGPPTAQPLLAGPPTLVGMSTMSTITVPAVSGASSALPAFSLAPSSSAGMGMGMGTMPMAVPGAEGMPMAQGQAPGIDIATVALQKSVTVPLLGRREAGILGAEEGKRR</sequence>
<evidence type="ECO:0000313" key="1">
    <source>
        <dbReference type="EMBL" id="KAK3059938.1"/>
    </source>
</evidence>
<feature type="non-terminal residue" evidence="1">
    <location>
        <position position="1"/>
    </location>
</feature>
<dbReference type="EMBL" id="JAWDJW010008982">
    <property type="protein sequence ID" value="KAK3059938.1"/>
    <property type="molecule type" value="Genomic_DNA"/>
</dbReference>
<dbReference type="Proteomes" id="UP001186974">
    <property type="component" value="Unassembled WGS sequence"/>
</dbReference>
<protein>
    <submittedName>
        <fullName evidence="1">Uncharacterized protein</fullName>
    </submittedName>
</protein>
<reference evidence="1" key="1">
    <citation type="submission" date="2024-09" db="EMBL/GenBank/DDBJ databases">
        <title>Black Yeasts Isolated from many extreme environments.</title>
        <authorList>
            <person name="Coleine C."/>
            <person name="Stajich J.E."/>
            <person name="Selbmann L."/>
        </authorList>
    </citation>
    <scope>NUCLEOTIDE SEQUENCE</scope>
    <source>
        <strain evidence="1">CCFEE 5737</strain>
    </source>
</reference>
<keyword evidence="2" id="KW-1185">Reference proteome</keyword>
<accession>A0ACC3D0N9</accession>
<evidence type="ECO:0000313" key="2">
    <source>
        <dbReference type="Proteomes" id="UP001186974"/>
    </source>
</evidence>
<comment type="caution">
    <text evidence="1">The sequence shown here is derived from an EMBL/GenBank/DDBJ whole genome shotgun (WGS) entry which is preliminary data.</text>
</comment>
<name>A0ACC3D0N9_9PEZI</name>
<proteinExistence type="predicted"/>